<name>A0AC58TH16_TOBAC</name>
<reference evidence="1" key="1">
    <citation type="journal article" date="2014" name="Nat. Commun.">
        <title>The tobacco genome sequence and its comparison with those of tomato and potato.</title>
        <authorList>
            <person name="Sierro N."/>
            <person name="Battey J.N."/>
            <person name="Ouadi S."/>
            <person name="Bakaher N."/>
            <person name="Bovet L."/>
            <person name="Willig A."/>
            <person name="Goepfert S."/>
            <person name="Peitsch M.C."/>
            <person name="Ivanov N.V."/>
        </authorList>
    </citation>
    <scope>NUCLEOTIDE SEQUENCE [LARGE SCALE GENOMIC DNA]</scope>
</reference>
<organism evidence="1 2">
    <name type="scientific">Nicotiana tabacum</name>
    <name type="common">Common tobacco</name>
    <dbReference type="NCBI Taxonomy" id="4097"/>
    <lineage>
        <taxon>Eukaryota</taxon>
        <taxon>Viridiplantae</taxon>
        <taxon>Streptophyta</taxon>
        <taxon>Embryophyta</taxon>
        <taxon>Tracheophyta</taxon>
        <taxon>Spermatophyta</taxon>
        <taxon>Magnoliopsida</taxon>
        <taxon>eudicotyledons</taxon>
        <taxon>Gunneridae</taxon>
        <taxon>Pentapetalae</taxon>
        <taxon>asterids</taxon>
        <taxon>lamiids</taxon>
        <taxon>Solanales</taxon>
        <taxon>Solanaceae</taxon>
        <taxon>Nicotianoideae</taxon>
        <taxon>Nicotianeae</taxon>
        <taxon>Nicotiana</taxon>
    </lineage>
</organism>
<gene>
    <name evidence="2" type="primary">LOC142174597</name>
</gene>
<keyword evidence="1" id="KW-1185">Reference proteome</keyword>
<evidence type="ECO:0000313" key="2">
    <source>
        <dbReference type="RefSeq" id="XP_075096522.1"/>
    </source>
</evidence>
<reference evidence="2" key="2">
    <citation type="submission" date="2025-08" db="UniProtKB">
        <authorList>
            <consortium name="RefSeq"/>
        </authorList>
    </citation>
    <scope>IDENTIFICATION</scope>
    <source>
        <tissue evidence="2">Leaf</tissue>
    </source>
</reference>
<evidence type="ECO:0000313" key="1">
    <source>
        <dbReference type="Proteomes" id="UP000790787"/>
    </source>
</evidence>
<dbReference type="RefSeq" id="XP_075096522.1">
    <property type="nucleotide sequence ID" value="XM_075240421.1"/>
</dbReference>
<sequence>MCRMSTTENKPFTALKEIPLQLHMWWNDLEADSRKAVIKNLGGLVGLLDVEPKVDVIKALVPFWDPAHNIFRFSDFELTPTLEEMAGYAGLSPNFRTLYPLAPRPVTSHKFLDLLSISRNAQEEKLVAGYCAFQFLYRRYGNPRGFEEPKLGLTHAGNKDKWEARRVLAFMVAFMGVVVCPREDGHIEIGLAGMLDVATKRVNDTMHEHLCHRVGYMNYGLMGLSCIEEFGTQITGIEFPEGTEAWLSLLRSLTADKIEWTLGWLPDTEAIYTSAEVPYILLMGVRSIQPYAPYRVLRQLGRF</sequence>
<protein>
    <submittedName>
        <fullName evidence="2">Uncharacterized protein LOC142174597</fullName>
    </submittedName>
</protein>
<proteinExistence type="predicted"/>
<accession>A0AC58TH16</accession>
<dbReference type="Proteomes" id="UP000790787">
    <property type="component" value="Chromosome 20"/>
</dbReference>